<dbReference type="RefSeq" id="WP_129893702.1">
    <property type="nucleotide sequence ID" value="NZ_CP035758.1"/>
</dbReference>
<accession>A0A4P6K3Y3</accession>
<dbReference type="AlphaFoldDB" id="A0A4P6K3Y3"/>
<dbReference type="KEGG" id="kbs:EPA93_44380"/>
<proteinExistence type="predicted"/>
<gene>
    <name evidence="1" type="ORF">EPA93_44380</name>
</gene>
<reference evidence="1 2" key="1">
    <citation type="submission" date="2019-01" db="EMBL/GenBank/DDBJ databases">
        <title>Ktedonosporobacter rubrisoli SCAWS-G2.</title>
        <authorList>
            <person name="Huang Y."/>
            <person name="Yan B."/>
        </authorList>
    </citation>
    <scope>NUCLEOTIDE SEQUENCE [LARGE SCALE GENOMIC DNA]</scope>
    <source>
        <strain evidence="1 2">SCAWS-G2</strain>
    </source>
</reference>
<organism evidence="1 2">
    <name type="scientific">Ktedonosporobacter rubrisoli</name>
    <dbReference type="NCBI Taxonomy" id="2509675"/>
    <lineage>
        <taxon>Bacteria</taxon>
        <taxon>Bacillati</taxon>
        <taxon>Chloroflexota</taxon>
        <taxon>Ktedonobacteria</taxon>
        <taxon>Ktedonobacterales</taxon>
        <taxon>Ktedonosporobacteraceae</taxon>
        <taxon>Ktedonosporobacter</taxon>
    </lineage>
</organism>
<keyword evidence="2" id="KW-1185">Reference proteome</keyword>
<dbReference type="EMBL" id="CP035758">
    <property type="protein sequence ID" value="QBD82633.1"/>
    <property type="molecule type" value="Genomic_DNA"/>
</dbReference>
<name>A0A4P6K3Y3_KTERU</name>
<sequence>MAQEEDLLDNWLHEEWIVCPSCQRSLFRIDTSPMDHERYLYCDRCPIRVGISVYETEYQQLSHLFFAAQENEEHDHEAFSRAIEAHLQPCTCGGTFRYDAPRRCFTCFAPVITDDPNGVDLYPDEDVFEQELDAKRQERLERWQAQFCPNPENKWKPLSK</sequence>
<dbReference type="OrthoDB" id="3373629at2"/>
<protein>
    <submittedName>
        <fullName evidence="1">Uncharacterized protein</fullName>
    </submittedName>
</protein>
<evidence type="ECO:0000313" key="2">
    <source>
        <dbReference type="Proteomes" id="UP000290365"/>
    </source>
</evidence>
<evidence type="ECO:0000313" key="1">
    <source>
        <dbReference type="EMBL" id="QBD82633.1"/>
    </source>
</evidence>
<dbReference type="Proteomes" id="UP000290365">
    <property type="component" value="Chromosome"/>
</dbReference>